<name>A0A224YF85_9ACAR</name>
<proteinExistence type="predicted"/>
<sequence length="100" mass="11752">MKRKQKQMSGQIYVESCNLKCLYCTSAPPDILFPQRFHSNTNDILHVHGASYAVSMYYSYKLVTLKETFVPMFEKKKKLSQRRLCHWGQTLWLCSVTRSP</sequence>
<organism evidence="1">
    <name type="scientific">Rhipicephalus zambeziensis</name>
    <dbReference type="NCBI Taxonomy" id="60191"/>
    <lineage>
        <taxon>Eukaryota</taxon>
        <taxon>Metazoa</taxon>
        <taxon>Ecdysozoa</taxon>
        <taxon>Arthropoda</taxon>
        <taxon>Chelicerata</taxon>
        <taxon>Arachnida</taxon>
        <taxon>Acari</taxon>
        <taxon>Parasitiformes</taxon>
        <taxon>Ixodida</taxon>
        <taxon>Ixodoidea</taxon>
        <taxon>Ixodidae</taxon>
        <taxon>Rhipicephalinae</taxon>
        <taxon>Rhipicephalus</taxon>
        <taxon>Rhipicephalus</taxon>
    </lineage>
</organism>
<accession>A0A224YF85</accession>
<reference evidence="1" key="1">
    <citation type="journal article" date="2017" name="Parasit. Vectors">
        <title>Sialotranscriptomics of Rhipicephalus zambeziensis reveals intricate expression profiles of secretory proteins and suggests tight temporal transcriptional regulation during blood-feeding.</title>
        <authorList>
            <person name="de Castro M.H."/>
            <person name="de Klerk D."/>
            <person name="Pienaar R."/>
            <person name="Rees D.J.G."/>
            <person name="Mans B.J."/>
        </authorList>
    </citation>
    <scope>NUCLEOTIDE SEQUENCE</scope>
    <source>
        <tissue evidence="1">Salivary glands</tissue>
    </source>
</reference>
<dbReference type="EMBL" id="GFPF01001707">
    <property type="protein sequence ID" value="MAA12853.1"/>
    <property type="molecule type" value="Transcribed_RNA"/>
</dbReference>
<evidence type="ECO:0000313" key="1">
    <source>
        <dbReference type="EMBL" id="MAA12853.1"/>
    </source>
</evidence>
<protein>
    <submittedName>
        <fullName evidence="1">Uncharacterized protein</fullName>
    </submittedName>
</protein>
<dbReference type="AlphaFoldDB" id="A0A224YF85"/>